<comment type="similarity">
    <text evidence="1 7">Belongs to the RecO family.</text>
</comment>
<sequence length="257" mass="29493">MTRESRTYQTRAIVLRHYEFGEADRILRLFTLEKGKISAIAKGVRRISSRKAGHLEPFSQVHLFLASGRDLDIITQAESLKSMSGLRADLHRMSLASYVVELLDRFTYEEGPNPALFRLLSQTLERLEAQENLETAVRYYELRLLELLGYRPQLFNCIDCSAEIRAQDQFFSPLGGGVVCPTCGRSRTEAWPIETDVLRYLRHLQRSDWQSIAQVVIPGEINQAMSTLTEAYFSYLLESHLNTPEFIRKIQGTNDET</sequence>
<dbReference type="KEGG" id="abat:CFX1CAM_0043"/>
<evidence type="ECO:0000256" key="7">
    <source>
        <dbReference type="HAMAP-Rule" id="MF_00201"/>
    </source>
</evidence>
<evidence type="ECO:0000256" key="3">
    <source>
        <dbReference type="ARBA" id="ARBA00022763"/>
    </source>
</evidence>
<dbReference type="GO" id="GO:0006310">
    <property type="term" value="P:DNA recombination"/>
    <property type="evidence" value="ECO:0007669"/>
    <property type="project" value="UniProtKB-UniRule"/>
</dbReference>
<dbReference type="Pfam" id="PF11967">
    <property type="entry name" value="RecO_N"/>
    <property type="match status" value="1"/>
</dbReference>
<dbReference type="InterPro" id="IPR003717">
    <property type="entry name" value="RecO"/>
</dbReference>
<dbReference type="InterPro" id="IPR042242">
    <property type="entry name" value="RecO_C"/>
</dbReference>
<dbReference type="InterPro" id="IPR037278">
    <property type="entry name" value="ARFGAP/RecO"/>
</dbReference>
<dbReference type="Gene3D" id="1.20.1440.120">
    <property type="entry name" value="Recombination protein O, C-terminal domain"/>
    <property type="match status" value="1"/>
</dbReference>
<dbReference type="RefSeq" id="WP_087861068.1">
    <property type="nucleotide sequence ID" value="NZ_LT859958.1"/>
</dbReference>
<keyword evidence="3 7" id="KW-0227">DNA damage</keyword>
<evidence type="ECO:0000256" key="6">
    <source>
        <dbReference type="ARBA" id="ARBA00033409"/>
    </source>
</evidence>
<dbReference type="AlphaFoldDB" id="A0A1Y6K3D7"/>
<feature type="domain" description="DNA replication/recombination mediator RecO N-terminal" evidence="8">
    <location>
        <begin position="7"/>
        <end position="82"/>
    </location>
</feature>
<dbReference type="SUPFAM" id="SSF50249">
    <property type="entry name" value="Nucleic acid-binding proteins"/>
    <property type="match status" value="1"/>
</dbReference>
<proteinExistence type="inferred from homology"/>
<dbReference type="InterPro" id="IPR022572">
    <property type="entry name" value="DNA_rep/recomb_RecO_N"/>
</dbReference>
<dbReference type="Pfam" id="PF02565">
    <property type="entry name" value="RecO_C"/>
    <property type="match status" value="1"/>
</dbReference>
<gene>
    <name evidence="7 9" type="primary">recO</name>
    <name evidence="9" type="ORF">CFX1CAM_0043</name>
</gene>
<evidence type="ECO:0000256" key="2">
    <source>
        <dbReference type="ARBA" id="ARBA00021310"/>
    </source>
</evidence>
<evidence type="ECO:0000256" key="4">
    <source>
        <dbReference type="ARBA" id="ARBA00023172"/>
    </source>
</evidence>
<dbReference type="Gene3D" id="2.40.50.140">
    <property type="entry name" value="Nucleic acid-binding proteins"/>
    <property type="match status" value="1"/>
</dbReference>
<protein>
    <recommendedName>
        <fullName evidence="2 7">DNA repair protein RecO</fullName>
    </recommendedName>
    <alternativeName>
        <fullName evidence="6 7">Recombination protein O</fullName>
    </alternativeName>
</protein>
<dbReference type="Proteomes" id="UP000195514">
    <property type="component" value="Chromosome I"/>
</dbReference>
<dbReference type="PANTHER" id="PTHR33991">
    <property type="entry name" value="DNA REPAIR PROTEIN RECO"/>
    <property type="match status" value="1"/>
</dbReference>
<dbReference type="InterPro" id="IPR012340">
    <property type="entry name" value="NA-bd_OB-fold"/>
</dbReference>
<dbReference type="EMBL" id="LT859958">
    <property type="protein sequence ID" value="SMX53109.1"/>
    <property type="molecule type" value="Genomic_DNA"/>
</dbReference>
<keyword evidence="4 7" id="KW-0233">DNA recombination</keyword>
<keyword evidence="5 7" id="KW-0234">DNA repair</keyword>
<evidence type="ECO:0000256" key="5">
    <source>
        <dbReference type="ARBA" id="ARBA00023204"/>
    </source>
</evidence>
<comment type="function">
    <text evidence="7">Involved in DNA repair and RecF pathway recombination.</text>
</comment>
<accession>A0A1Y6K3D7</accession>
<organism evidence="9 10">
    <name type="scientific">Candidatus Brevifilum fermentans</name>
    <dbReference type="NCBI Taxonomy" id="1986204"/>
    <lineage>
        <taxon>Bacteria</taxon>
        <taxon>Bacillati</taxon>
        <taxon>Chloroflexota</taxon>
        <taxon>Anaerolineae</taxon>
        <taxon>Anaerolineales</taxon>
        <taxon>Anaerolineaceae</taxon>
        <taxon>Candidatus Brevifilum</taxon>
    </lineage>
</organism>
<evidence type="ECO:0000313" key="9">
    <source>
        <dbReference type="EMBL" id="SMX53109.1"/>
    </source>
</evidence>
<evidence type="ECO:0000256" key="1">
    <source>
        <dbReference type="ARBA" id="ARBA00007452"/>
    </source>
</evidence>
<dbReference type="SUPFAM" id="SSF57863">
    <property type="entry name" value="ArfGap/RecO-like zinc finger"/>
    <property type="match status" value="1"/>
</dbReference>
<evidence type="ECO:0000259" key="8">
    <source>
        <dbReference type="Pfam" id="PF11967"/>
    </source>
</evidence>
<dbReference type="GO" id="GO:0006302">
    <property type="term" value="P:double-strand break repair"/>
    <property type="evidence" value="ECO:0007669"/>
    <property type="project" value="TreeGrafter"/>
</dbReference>
<evidence type="ECO:0000313" key="10">
    <source>
        <dbReference type="Proteomes" id="UP000195514"/>
    </source>
</evidence>
<dbReference type="PANTHER" id="PTHR33991:SF1">
    <property type="entry name" value="DNA REPAIR PROTEIN RECO"/>
    <property type="match status" value="1"/>
</dbReference>
<keyword evidence="10" id="KW-1185">Reference proteome</keyword>
<dbReference type="HAMAP" id="MF_00201">
    <property type="entry name" value="RecO"/>
    <property type="match status" value="1"/>
</dbReference>
<name>A0A1Y6K3D7_9CHLR</name>
<reference evidence="10" key="1">
    <citation type="submission" date="2017-05" db="EMBL/GenBank/DDBJ databases">
        <authorList>
            <person name="Kirkegaard R."/>
            <person name="Mcilroy J S."/>
        </authorList>
    </citation>
    <scope>NUCLEOTIDE SEQUENCE [LARGE SCALE GENOMIC DNA]</scope>
</reference>
<dbReference type="OrthoDB" id="9797083at2"/>
<dbReference type="GO" id="GO:0043590">
    <property type="term" value="C:bacterial nucleoid"/>
    <property type="evidence" value="ECO:0007669"/>
    <property type="project" value="TreeGrafter"/>
</dbReference>
<dbReference type="NCBIfam" id="TIGR00613">
    <property type="entry name" value="reco"/>
    <property type="match status" value="1"/>
</dbReference>